<reference evidence="2 3" key="1">
    <citation type="submission" date="2024-04" db="EMBL/GenBank/DDBJ databases">
        <authorList>
            <person name="Rising A."/>
            <person name="Reimegard J."/>
            <person name="Sonavane S."/>
            <person name="Akerstrom W."/>
            <person name="Nylinder S."/>
            <person name="Hedman E."/>
            <person name="Kallberg Y."/>
        </authorList>
    </citation>
    <scope>NUCLEOTIDE SEQUENCE [LARGE SCALE GENOMIC DNA]</scope>
</reference>
<keyword evidence="1" id="KW-1133">Transmembrane helix</keyword>
<evidence type="ECO:0008006" key="4">
    <source>
        <dbReference type="Google" id="ProtNLM"/>
    </source>
</evidence>
<dbReference type="EMBL" id="CAXIEN010000472">
    <property type="protein sequence ID" value="CAL1298745.1"/>
    <property type="molecule type" value="Genomic_DNA"/>
</dbReference>
<name>A0AAV2BS26_9ARAC</name>
<keyword evidence="3" id="KW-1185">Reference proteome</keyword>
<evidence type="ECO:0000256" key="1">
    <source>
        <dbReference type="SAM" id="Phobius"/>
    </source>
</evidence>
<dbReference type="Proteomes" id="UP001497382">
    <property type="component" value="Unassembled WGS sequence"/>
</dbReference>
<comment type="caution">
    <text evidence="2">The sequence shown here is derived from an EMBL/GenBank/DDBJ whole genome shotgun (WGS) entry which is preliminary data.</text>
</comment>
<dbReference type="AlphaFoldDB" id="A0AAV2BS26"/>
<evidence type="ECO:0000313" key="3">
    <source>
        <dbReference type="Proteomes" id="UP001497382"/>
    </source>
</evidence>
<keyword evidence="1" id="KW-0812">Transmembrane</keyword>
<proteinExistence type="predicted"/>
<feature type="transmembrane region" description="Helical" evidence="1">
    <location>
        <begin position="7"/>
        <end position="27"/>
    </location>
</feature>
<protein>
    <recommendedName>
        <fullName evidence="4">NADH dehydrogenase subunit 4</fullName>
    </recommendedName>
</protein>
<accession>A0AAV2BS26</accession>
<sequence length="59" mass="7272">FPILVHWVKLFLSLSFCSFYFLIYVIIQHYKCFVILELIFHELIPTTFMKRSLIKMMRI</sequence>
<organism evidence="2 3">
    <name type="scientific">Larinioides sclopetarius</name>
    <dbReference type="NCBI Taxonomy" id="280406"/>
    <lineage>
        <taxon>Eukaryota</taxon>
        <taxon>Metazoa</taxon>
        <taxon>Ecdysozoa</taxon>
        <taxon>Arthropoda</taxon>
        <taxon>Chelicerata</taxon>
        <taxon>Arachnida</taxon>
        <taxon>Araneae</taxon>
        <taxon>Araneomorphae</taxon>
        <taxon>Entelegynae</taxon>
        <taxon>Araneoidea</taxon>
        <taxon>Araneidae</taxon>
        <taxon>Larinioides</taxon>
    </lineage>
</organism>
<feature type="non-terminal residue" evidence="2">
    <location>
        <position position="1"/>
    </location>
</feature>
<gene>
    <name evidence="2" type="ORF">LARSCL_LOCUS20973</name>
</gene>
<keyword evidence="1" id="KW-0472">Membrane</keyword>
<evidence type="ECO:0000313" key="2">
    <source>
        <dbReference type="EMBL" id="CAL1298745.1"/>
    </source>
</evidence>